<name>A0A951J0Q9_9BACT</name>
<evidence type="ECO:0000259" key="2">
    <source>
        <dbReference type="Pfam" id="PF06580"/>
    </source>
</evidence>
<organism evidence="3 4">
    <name type="scientific">Arthrospiribacter ruber</name>
    <dbReference type="NCBI Taxonomy" id="2487934"/>
    <lineage>
        <taxon>Bacteria</taxon>
        <taxon>Pseudomonadati</taxon>
        <taxon>Bacteroidota</taxon>
        <taxon>Cytophagia</taxon>
        <taxon>Cytophagales</taxon>
        <taxon>Cyclobacteriaceae</taxon>
        <taxon>Arthrospiribacter</taxon>
    </lineage>
</organism>
<feature type="transmembrane region" description="Helical" evidence="1">
    <location>
        <begin position="83"/>
        <end position="106"/>
    </location>
</feature>
<protein>
    <recommendedName>
        <fullName evidence="2">Signal transduction histidine kinase internal region domain-containing protein</fullName>
    </recommendedName>
</protein>
<dbReference type="GO" id="GO:0016020">
    <property type="term" value="C:membrane"/>
    <property type="evidence" value="ECO:0007669"/>
    <property type="project" value="InterPro"/>
</dbReference>
<feature type="transmembrane region" description="Helical" evidence="1">
    <location>
        <begin position="12"/>
        <end position="31"/>
    </location>
</feature>
<gene>
    <name evidence="3" type="ORF">EGN73_15560</name>
</gene>
<feature type="domain" description="Signal transduction histidine kinase internal region" evidence="2">
    <location>
        <begin position="154"/>
        <end position="232"/>
    </location>
</feature>
<dbReference type="PANTHER" id="PTHR34220:SF7">
    <property type="entry name" value="SENSOR HISTIDINE KINASE YPDA"/>
    <property type="match status" value="1"/>
</dbReference>
<dbReference type="PANTHER" id="PTHR34220">
    <property type="entry name" value="SENSOR HISTIDINE KINASE YPDA"/>
    <property type="match status" value="1"/>
</dbReference>
<sequence length="348" mass="40472">MEDKGLAVKIMRPVGILLFLGVLAYWLLRIFQLIQVEMSAGDENYFGNLQVFLLSWLAVFILINILAWANFKFLFLKWKEGNIPWYLFWGLELLLLLVFFEFLQWTVMYEEEILKDNLILTGVVALYFLAITWFFDLMYTRRKQAELIQQKEKAELNLLQSQLNPHFLFNALNSTYSSAIQEESPHTAAQILQLSDLMRFALEKSKKDFISIEEELDFVDKYMRIQKNRFGSSGEESMDIEINWDGFPAEISPMLVQPFLENAFKFSEFGSGNQNGKILVRISVEEGELSIHIENTYLKEQLRDNKGTGKGIDLVKKRLKSLYPGKHSLTIKDSGKVFTVLMKINLKK</sequence>
<dbReference type="GO" id="GO:0000155">
    <property type="term" value="F:phosphorelay sensor kinase activity"/>
    <property type="evidence" value="ECO:0007669"/>
    <property type="project" value="InterPro"/>
</dbReference>
<proteinExistence type="predicted"/>
<dbReference type="Pfam" id="PF06580">
    <property type="entry name" value="His_kinase"/>
    <property type="match status" value="1"/>
</dbReference>
<feature type="transmembrane region" description="Helical" evidence="1">
    <location>
        <begin position="118"/>
        <end position="139"/>
    </location>
</feature>
<dbReference type="Proteomes" id="UP000727490">
    <property type="component" value="Unassembled WGS sequence"/>
</dbReference>
<evidence type="ECO:0000313" key="4">
    <source>
        <dbReference type="Proteomes" id="UP000727490"/>
    </source>
</evidence>
<keyword evidence="1" id="KW-0812">Transmembrane</keyword>
<dbReference type="RefSeq" id="WP_219291853.1">
    <property type="nucleotide sequence ID" value="NZ_RPHB01000007.1"/>
</dbReference>
<evidence type="ECO:0000256" key="1">
    <source>
        <dbReference type="SAM" id="Phobius"/>
    </source>
</evidence>
<keyword evidence="1" id="KW-0472">Membrane</keyword>
<keyword evidence="1" id="KW-1133">Transmembrane helix</keyword>
<comment type="caution">
    <text evidence="3">The sequence shown here is derived from an EMBL/GenBank/DDBJ whole genome shotgun (WGS) entry which is preliminary data.</text>
</comment>
<accession>A0A951J0Q9</accession>
<keyword evidence="4" id="KW-1185">Reference proteome</keyword>
<feature type="transmembrane region" description="Helical" evidence="1">
    <location>
        <begin position="51"/>
        <end position="71"/>
    </location>
</feature>
<reference evidence="3 4" key="1">
    <citation type="journal article" date="2020" name="Syst. Appl. Microbiol.">
        <title>Arthrospiribacter ruber gen. nov., sp. nov., a novel bacterium isolated from Arthrospira cultures.</title>
        <authorList>
            <person name="Waleron M."/>
            <person name="Misztak A."/>
            <person name="Waleron M.M."/>
            <person name="Furmaniak M."/>
            <person name="Mrozik A."/>
            <person name="Waleron K."/>
        </authorList>
    </citation>
    <scope>NUCLEOTIDE SEQUENCE [LARGE SCALE GENOMIC DNA]</scope>
    <source>
        <strain evidence="3 4">DPMB0001</strain>
    </source>
</reference>
<dbReference type="EMBL" id="RPHB01000007">
    <property type="protein sequence ID" value="MBW3469217.1"/>
    <property type="molecule type" value="Genomic_DNA"/>
</dbReference>
<dbReference type="InterPro" id="IPR010559">
    <property type="entry name" value="Sig_transdc_His_kin_internal"/>
</dbReference>
<dbReference type="AlphaFoldDB" id="A0A951J0Q9"/>
<dbReference type="InterPro" id="IPR050640">
    <property type="entry name" value="Bact_2-comp_sensor_kinase"/>
</dbReference>
<evidence type="ECO:0000313" key="3">
    <source>
        <dbReference type="EMBL" id="MBW3469217.1"/>
    </source>
</evidence>